<dbReference type="Gene3D" id="3.40.50.2020">
    <property type="match status" value="1"/>
</dbReference>
<dbReference type="PANTHER" id="PTHR47505">
    <property type="entry name" value="DNA UTILIZATION PROTEIN YHGH"/>
    <property type="match status" value="1"/>
</dbReference>
<dbReference type="InterPro" id="IPR029057">
    <property type="entry name" value="PRTase-like"/>
</dbReference>
<evidence type="ECO:0000259" key="3">
    <source>
        <dbReference type="Pfam" id="PF18912"/>
    </source>
</evidence>
<gene>
    <name evidence="4" type="ORF">ENV70_03750</name>
</gene>
<organism evidence="4">
    <name type="scientific">candidate division WOR-3 bacterium</name>
    <dbReference type="NCBI Taxonomy" id="2052148"/>
    <lineage>
        <taxon>Bacteria</taxon>
        <taxon>Bacteria division WOR-3</taxon>
    </lineage>
</organism>
<dbReference type="InterPro" id="IPR044005">
    <property type="entry name" value="DZR_2"/>
</dbReference>
<dbReference type="InterPro" id="IPR000836">
    <property type="entry name" value="PRTase_dom"/>
</dbReference>
<reference evidence="4" key="1">
    <citation type="journal article" date="2020" name="mSystems">
        <title>Genome- and Community-Level Interaction Insights into Carbon Utilization and Element Cycling Functions of Hydrothermarchaeota in Hydrothermal Sediment.</title>
        <authorList>
            <person name="Zhou Z."/>
            <person name="Liu Y."/>
            <person name="Xu W."/>
            <person name="Pan J."/>
            <person name="Luo Z.H."/>
            <person name="Li M."/>
        </authorList>
    </citation>
    <scope>NUCLEOTIDE SEQUENCE [LARGE SCALE GENOMIC DNA]</scope>
    <source>
        <strain evidence="4">SpSt-783</strain>
    </source>
</reference>
<comment type="similarity">
    <text evidence="1">Belongs to the ComF/GntX family.</text>
</comment>
<dbReference type="AlphaFoldDB" id="A0A7C6AF86"/>
<dbReference type="Pfam" id="PF00156">
    <property type="entry name" value="Pribosyltran"/>
    <property type="match status" value="1"/>
</dbReference>
<dbReference type="EMBL" id="DTHJ01000078">
    <property type="protein sequence ID" value="HHS62717.1"/>
    <property type="molecule type" value="Genomic_DNA"/>
</dbReference>
<dbReference type="InterPro" id="IPR051910">
    <property type="entry name" value="ComF/GntX_DNA_util-trans"/>
</dbReference>
<comment type="caution">
    <text evidence="4">The sequence shown here is derived from an EMBL/GenBank/DDBJ whole genome shotgun (WGS) entry which is preliminary data.</text>
</comment>
<dbReference type="PANTHER" id="PTHR47505:SF1">
    <property type="entry name" value="DNA UTILIZATION PROTEIN YHGH"/>
    <property type="match status" value="1"/>
</dbReference>
<sequence length="240" mass="27733">MRKNMLLKLPLWFFNHLLNFVLPNSCIVCGKEIEQNLVCNDCLNLIVHPESPLCPHCGRPIENAKTCIFCRFEKNLDYGRAFTLYVPPVDKMIHHFKYRGKTILADFFGLGMSGILKNDFYLHDADYLAPVPLFWWKKLRRTYNQAELLSKIINKESGIPVLNCLVRVKNTRTQTRLDHKKRQENVKNAFRLKKGISIRNKKIIIIDDVMTTGATIKECARVLKENGAEEVYSLVGAITH</sequence>
<evidence type="ECO:0000256" key="1">
    <source>
        <dbReference type="ARBA" id="ARBA00008007"/>
    </source>
</evidence>
<evidence type="ECO:0000313" key="4">
    <source>
        <dbReference type="EMBL" id="HHS62717.1"/>
    </source>
</evidence>
<evidence type="ECO:0000259" key="2">
    <source>
        <dbReference type="Pfam" id="PF00156"/>
    </source>
</evidence>
<dbReference type="SUPFAM" id="SSF53271">
    <property type="entry name" value="PRTase-like"/>
    <property type="match status" value="1"/>
</dbReference>
<proteinExistence type="inferred from homology"/>
<feature type="domain" description="Double zinc ribbon" evidence="3">
    <location>
        <begin position="17"/>
        <end position="70"/>
    </location>
</feature>
<accession>A0A7C6AF86</accession>
<feature type="domain" description="Phosphoribosyltransferase" evidence="2">
    <location>
        <begin position="166"/>
        <end position="234"/>
    </location>
</feature>
<name>A0A7C6AF86_UNCW3</name>
<dbReference type="CDD" id="cd06223">
    <property type="entry name" value="PRTases_typeI"/>
    <property type="match status" value="1"/>
</dbReference>
<dbReference type="Pfam" id="PF18912">
    <property type="entry name" value="DZR_2"/>
    <property type="match status" value="1"/>
</dbReference>
<protein>
    <submittedName>
        <fullName evidence="4">ComF family protein</fullName>
    </submittedName>
</protein>